<evidence type="ECO:0000256" key="4">
    <source>
        <dbReference type="ARBA" id="ARBA00022452"/>
    </source>
</evidence>
<dbReference type="Pfam" id="PF03797">
    <property type="entry name" value="Autotransporter"/>
    <property type="match status" value="1"/>
</dbReference>
<dbReference type="InterPro" id="IPR005546">
    <property type="entry name" value="Autotransporte_beta"/>
</dbReference>
<keyword evidence="9" id="KW-0472">Membrane</keyword>
<evidence type="ECO:0000256" key="3">
    <source>
        <dbReference type="ARBA" id="ARBA00007542"/>
    </source>
</evidence>
<keyword evidence="8 11" id="KW-0732">Signal</keyword>
<dbReference type="SMART" id="SM00869">
    <property type="entry name" value="Autotransporter"/>
    <property type="match status" value="1"/>
</dbReference>
<keyword evidence="6" id="KW-0964">Secreted</keyword>
<dbReference type="GO" id="GO:0009279">
    <property type="term" value="C:cell outer membrane"/>
    <property type="evidence" value="ECO:0007669"/>
    <property type="project" value="UniProtKB-SubCell"/>
</dbReference>
<evidence type="ECO:0000256" key="6">
    <source>
        <dbReference type="ARBA" id="ARBA00022525"/>
    </source>
</evidence>
<evidence type="ECO:0000256" key="7">
    <source>
        <dbReference type="ARBA" id="ARBA00022692"/>
    </source>
</evidence>
<feature type="signal peptide" evidence="11">
    <location>
        <begin position="1"/>
        <end position="22"/>
    </location>
</feature>
<evidence type="ECO:0000259" key="12">
    <source>
        <dbReference type="PROSITE" id="PS51208"/>
    </source>
</evidence>
<gene>
    <name evidence="13" type="ORF">Cs308_0676</name>
</gene>
<dbReference type="InterPro" id="IPR036709">
    <property type="entry name" value="Autotransporte_beta_dom_sf"/>
</dbReference>
<dbReference type="SUPFAM" id="SSF103515">
    <property type="entry name" value="Autotransporter"/>
    <property type="match status" value="1"/>
</dbReference>
<evidence type="ECO:0000256" key="11">
    <source>
        <dbReference type="SAM" id="SignalP"/>
    </source>
</evidence>
<dbReference type="OrthoDB" id="16745at2"/>
<keyword evidence="5" id="KW-0134">Cell wall</keyword>
<dbReference type="STRING" id="1806891.Cs308_0676"/>
<accession>A0A1A9HY44</accession>
<dbReference type="PROSITE" id="PS51208">
    <property type="entry name" value="AUTOTRANSPORTER"/>
    <property type="match status" value="1"/>
</dbReference>
<evidence type="ECO:0000256" key="5">
    <source>
        <dbReference type="ARBA" id="ARBA00022512"/>
    </source>
</evidence>
<evidence type="ECO:0000256" key="10">
    <source>
        <dbReference type="ARBA" id="ARBA00023237"/>
    </source>
</evidence>
<dbReference type="InterPro" id="IPR011427">
    <property type="entry name" value="Polymorphic_membr_middle"/>
</dbReference>
<dbReference type="KEGG" id="csaz:Cs308_0676"/>
<feature type="chain" id="PRO_5008389592" evidence="11">
    <location>
        <begin position="23"/>
        <end position="925"/>
    </location>
</feature>
<evidence type="ECO:0000256" key="9">
    <source>
        <dbReference type="ARBA" id="ARBA00023136"/>
    </source>
</evidence>
<keyword evidence="14" id="KW-1185">Reference proteome</keyword>
<dbReference type="RefSeq" id="WP_066482516.1">
    <property type="nucleotide sequence ID" value="NZ_CP014639.1"/>
</dbReference>
<dbReference type="Gene3D" id="2.40.128.130">
    <property type="entry name" value="Autotransporter beta-domain"/>
    <property type="match status" value="1"/>
</dbReference>
<dbReference type="Pfam" id="PF07548">
    <property type="entry name" value="ChlamPMP_M"/>
    <property type="match status" value="1"/>
</dbReference>
<name>A0A1A9HY44_9CHLA</name>
<comment type="subcellular location">
    <subcellularLocation>
        <location evidence="2">Cell outer membrane</location>
        <topology evidence="2">Peripheral membrane protein</topology>
        <orientation evidence="2">Extracellular side</orientation>
    </subcellularLocation>
    <subcellularLocation>
        <location evidence="1">Secreted</location>
        <location evidence="1">Cell wall</location>
    </subcellularLocation>
</comment>
<feature type="domain" description="Autotransporter" evidence="12">
    <location>
        <begin position="635"/>
        <end position="925"/>
    </location>
</feature>
<dbReference type="Pfam" id="PF02415">
    <property type="entry name" value="Chlam_PMP"/>
    <property type="match status" value="2"/>
</dbReference>
<organism evidence="13 14">
    <name type="scientific">Candidatus Chlamydia sanziniae</name>
    <dbReference type="NCBI Taxonomy" id="1806891"/>
    <lineage>
        <taxon>Bacteria</taxon>
        <taxon>Pseudomonadati</taxon>
        <taxon>Chlamydiota</taxon>
        <taxon>Chlamydiia</taxon>
        <taxon>Chlamydiales</taxon>
        <taxon>Chlamydiaceae</taxon>
        <taxon>Chlamydia/Chlamydophila group</taxon>
        <taxon>Chlamydia</taxon>
    </lineage>
</organism>
<protein>
    <submittedName>
        <fullName evidence="13">Outer membrane protein 5</fullName>
    </submittedName>
</protein>
<dbReference type="NCBIfam" id="TIGR01376">
    <property type="entry name" value="POMP_repeat"/>
    <property type="match status" value="3"/>
</dbReference>
<proteinExistence type="inferred from homology"/>
<dbReference type="AlphaFoldDB" id="A0A1A9HY44"/>
<evidence type="ECO:0000256" key="8">
    <source>
        <dbReference type="ARBA" id="ARBA00022729"/>
    </source>
</evidence>
<dbReference type="PATRIC" id="fig|1806891.3.peg.667"/>
<evidence type="ECO:0000313" key="14">
    <source>
        <dbReference type="Proteomes" id="UP000078162"/>
    </source>
</evidence>
<evidence type="ECO:0000256" key="2">
    <source>
        <dbReference type="ARBA" id="ARBA00004416"/>
    </source>
</evidence>
<keyword evidence="10" id="KW-0998">Cell outer membrane</keyword>
<keyword evidence="7" id="KW-0812">Transmembrane</keyword>
<evidence type="ECO:0000256" key="1">
    <source>
        <dbReference type="ARBA" id="ARBA00004191"/>
    </source>
</evidence>
<dbReference type="Proteomes" id="UP000078162">
    <property type="component" value="Chromosome"/>
</dbReference>
<dbReference type="EMBL" id="CP014639">
    <property type="protein sequence ID" value="ANH78846.1"/>
    <property type="molecule type" value="Genomic_DNA"/>
</dbReference>
<keyword evidence="4" id="KW-1134">Transmembrane beta strand</keyword>
<reference evidence="13 14" key="1">
    <citation type="submission" date="2016-03" db="EMBL/GenBank/DDBJ databases">
        <title>Culture-independent genomics supports pathogen discovery for uncultivable bacteria within the genus Chlamydia.</title>
        <authorList>
            <person name="Taylor-Brown A."/>
            <person name="Bachmann N.L."/>
            <person name="Borel N."/>
            <person name="Polkinghorne A."/>
        </authorList>
    </citation>
    <scope>NUCLEOTIDE SEQUENCE [LARGE SCALE GENOMIC DNA]</scope>
    <source>
        <strain evidence="13 14">2742-308</strain>
    </source>
</reference>
<sequence>MKVFSPRFLFSTLFTLPLSVSAVEVILDSNANFSGAGGGSFVPKETTEASGTTYVLKTDVTIANVPGPTGSVVAKSCFANTAGDLTFAGNGYTLIFNTLDMGTTAGAAISSTVADKAMIFTGFFQLSFLLAPGSTVATGKGAISAANRLSFNKNMNLFLNRNFSSENGGAITAKTLSLTETMQAAIFSQNTSSKKGGAVNGTNSVTIKENKGQVIFSNNTSEDSGAAIFSEGNITITDNTSVSFIQNTVTGETSTTPGDKSGGAICAYKASTDNALVFTNNVSLIFSNNSSTSKGGAICVKKLTLSSGGPTVFTGNKVHGGTTPAGGAIAIIDSGELSLSADHGDIIFENNTVTSTTPTSTRSAIDLGTSAKVTALRAAHGQSIFFYDPVTTASTTTVADNLNINAPDGANTTQYTGNIIFSGERLSVQELADKKNLTSKFLQPMTLTTGTLALRSGVMLQNGGFTQTQGSTFVMDVGTTLETTGDIVLTNLAININSINGTKQVKIEAKNTSKNVTVSGPIVLLDSQGTFYENHDLRLPQDFSLLDLKATGTVTHTGVPGGYVEGVKFHYGYQGTWGITWNDATTNTAIAKFHWTKTGYIPNPQRKGFLVPNSLWGSFIDISSLHQLMETCADGIQHRRGIWAAGLSNFFHKNRTKTRAGYRHLSGGYVLGASTQMPSQNVFSIAFCQCFARDKDYVVAKNQSTIYGVSLYYQHPELSYFFSELSQRYFPENLPMIFSGTLSYTHTENNLKTKYSAYPTVKGNWGNNCYAIELSGRTPVYLSEKLLLQQYTPFVKLQFVYAHQEDFKEKGTEGRAFGKSSLTNLAVPIGVKFDKESDIEQASYHATIAYVVDVIRNNPETTTTLLISQDSWKTFGTNLARQALVLRAETHYSFNANFEAFSQLAFELRGSSRNYNVDLGGKLRF</sequence>
<dbReference type="InterPro" id="IPR003368">
    <property type="entry name" value="POMP_repeat"/>
</dbReference>
<comment type="similarity">
    <text evidence="3">Belongs to the PMP outer membrane protein family.</text>
</comment>
<evidence type="ECO:0000313" key="13">
    <source>
        <dbReference type="EMBL" id="ANH78846.1"/>
    </source>
</evidence>